<organism evidence="3 4">
    <name type="scientific">Berryella wangjianweii</name>
    <dbReference type="NCBI Taxonomy" id="2734634"/>
    <lineage>
        <taxon>Bacteria</taxon>
        <taxon>Bacillati</taxon>
        <taxon>Actinomycetota</taxon>
        <taxon>Coriobacteriia</taxon>
        <taxon>Eggerthellales</taxon>
        <taxon>Eggerthellaceae</taxon>
        <taxon>Berryella</taxon>
    </lineage>
</organism>
<feature type="compositionally biased region" description="Basic and acidic residues" evidence="2">
    <location>
        <begin position="311"/>
        <end position="347"/>
    </location>
</feature>
<evidence type="ECO:0000313" key="4">
    <source>
        <dbReference type="Proteomes" id="UP000503297"/>
    </source>
</evidence>
<sequence length="353" mass="40846">MGFTVVGPEPGKERTTWAERRGQFDIESFERVLGNRVEEARNHASNMEEFREELKMRGVELTETRKADKESGEETVGWSYKARDPYGKSKRKRRRRASNLADDLTKEGVEAYFEQKQRQAEVQAEAAQTQPEPAIEPEVVVEEPTHQEREDSSADSSFGTYFVTKSDVAQVAGDLQRAHIGCSRDQGKPFAGERYDRLMEAECHPDEQLARLRAEVDAARADFHASKRQVEELRRSKCPTLLQGAWLLAKTGCDARDPVSRMMADMTAMMLREMIRQFMQEQLERQREEAERRLYESRANMWDAEKRLKAAEKAVGDEDERERRERTSRFAKRAEQKLDTVAKRQAEDDAQYQ</sequence>
<proteinExistence type="predicted"/>
<keyword evidence="1" id="KW-0175">Coiled coil</keyword>
<dbReference type="EMBL" id="CP053716">
    <property type="protein sequence ID" value="QKF07853.1"/>
    <property type="molecule type" value="Genomic_DNA"/>
</dbReference>
<dbReference type="Proteomes" id="UP000503297">
    <property type="component" value="Chromosome"/>
</dbReference>
<protein>
    <submittedName>
        <fullName evidence="3">Uncharacterized protein</fullName>
    </submittedName>
</protein>
<gene>
    <name evidence="3" type="ORF">HLV38_06845</name>
</gene>
<keyword evidence="4" id="KW-1185">Reference proteome</keyword>
<dbReference type="RefSeq" id="WP_173165331.1">
    <property type="nucleotide sequence ID" value="NZ_CP053716.1"/>
</dbReference>
<reference evidence="4" key="1">
    <citation type="submission" date="2020-05" db="EMBL/GenBank/DDBJ databases">
        <title>Novel species in genus Nocardioides.</title>
        <authorList>
            <person name="Zhang G."/>
        </authorList>
    </citation>
    <scope>NUCLEOTIDE SEQUENCE [LARGE SCALE GENOMIC DNA]</scope>
    <source>
        <strain evidence="4">zg-1050</strain>
    </source>
</reference>
<feature type="coiled-coil region" evidence="1">
    <location>
        <begin position="209"/>
        <end position="236"/>
    </location>
</feature>
<feature type="region of interest" description="Disordered" evidence="2">
    <location>
        <begin position="311"/>
        <end position="353"/>
    </location>
</feature>
<dbReference type="AlphaFoldDB" id="A0A6M8J5G0"/>
<name>A0A6M8J5G0_9ACTN</name>
<feature type="coiled-coil region" evidence="1">
    <location>
        <begin position="271"/>
        <end position="307"/>
    </location>
</feature>
<dbReference type="KEGG" id="bwa:HLV38_06845"/>
<evidence type="ECO:0000256" key="1">
    <source>
        <dbReference type="SAM" id="Coils"/>
    </source>
</evidence>
<evidence type="ECO:0000313" key="3">
    <source>
        <dbReference type="EMBL" id="QKF07853.1"/>
    </source>
</evidence>
<evidence type="ECO:0000256" key="2">
    <source>
        <dbReference type="SAM" id="MobiDB-lite"/>
    </source>
</evidence>
<accession>A0A6M8J5G0</accession>